<gene>
    <name evidence="2" type="ORF">GCM10023093_28240</name>
</gene>
<organism evidence="2 3">
    <name type="scientific">Nemorincola caseinilytica</name>
    <dbReference type="NCBI Taxonomy" id="2054315"/>
    <lineage>
        <taxon>Bacteria</taxon>
        <taxon>Pseudomonadati</taxon>
        <taxon>Bacteroidota</taxon>
        <taxon>Chitinophagia</taxon>
        <taxon>Chitinophagales</taxon>
        <taxon>Chitinophagaceae</taxon>
        <taxon>Nemorincola</taxon>
    </lineage>
</organism>
<evidence type="ECO:0000256" key="1">
    <source>
        <dbReference type="SAM" id="MobiDB-lite"/>
    </source>
</evidence>
<name>A0ABP8NPH1_9BACT</name>
<dbReference type="Proteomes" id="UP001500067">
    <property type="component" value="Unassembled WGS sequence"/>
</dbReference>
<proteinExistence type="predicted"/>
<reference evidence="3" key="1">
    <citation type="journal article" date="2019" name="Int. J. Syst. Evol. Microbiol.">
        <title>The Global Catalogue of Microorganisms (GCM) 10K type strain sequencing project: providing services to taxonomists for standard genome sequencing and annotation.</title>
        <authorList>
            <consortium name="The Broad Institute Genomics Platform"/>
            <consortium name="The Broad Institute Genome Sequencing Center for Infectious Disease"/>
            <person name="Wu L."/>
            <person name="Ma J."/>
        </authorList>
    </citation>
    <scope>NUCLEOTIDE SEQUENCE [LARGE SCALE GENOMIC DNA]</scope>
    <source>
        <strain evidence="3">JCM 32105</strain>
    </source>
</reference>
<comment type="caution">
    <text evidence="2">The sequence shown here is derived from an EMBL/GenBank/DDBJ whole genome shotgun (WGS) entry which is preliminary data.</text>
</comment>
<sequence>MKRSIGIKSNEFGNSPVKGQKKNFHPINTKEIHIPFSTSKMEVLREETPEEVKKRIERSMKNMEKGNSVSFSGEEFQQLSKVLSGA</sequence>
<evidence type="ECO:0000313" key="2">
    <source>
        <dbReference type="EMBL" id="GAA4469214.1"/>
    </source>
</evidence>
<feature type="compositionally biased region" description="Polar residues" evidence="1">
    <location>
        <begin position="65"/>
        <end position="86"/>
    </location>
</feature>
<protein>
    <submittedName>
        <fullName evidence="2">Uncharacterized protein</fullName>
    </submittedName>
</protein>
<dbReference type="EMBL" id="BAABFA010000023">
    <property type="protein sequence ID" value="GAA4469214.1"/>
    <property type="molecule type" value="Genomic_DNA"/>
</dbReference>
<dbReference type="RefSeq" id="WP_345084509.1">
    <property type="nucleotide sequence ID" value="NZ_BAABFA010000023.1"/>
</dbReference>
<accession>A0ABP8NPH1</accession>
<evidence type="ECO:0000313" key="3">
    <source>
        <dbReference type="Proteomes" id="UP001500067"/>
    </source>
</evidence>
<feature type="region of interest" description="Disordered" evidence="1">
    <location>
        <begin position="1"/>
        <end position="26"/>
    </location>
</feature>
<keyword evidence="3" id="KW-1185">Reference proteome</keyword>
<feature type="region of interest" description="Disordered" evidence="1">
    <location>
        <begin position="63"/>
        <end position="86"/>
    </location>
</feature>